<sequence>MTAPASDQPVAPGEAAFGVDIGGSGIKGAVVDAVTGELRTQRVRIATPRPSTPDNVAEVVVELVTRAKWSGPVGATFPAVIKRGVARSAANVDESWIDTDVDAVFSKATGLEVTVLNDADAAGIAEVRFGAAKGVPGLVILLTFGTGIGSGIFLDGQLVPNSELGHLELDGHDAESRAAASVKDKQKMSYKQWSKRVQTYMSHVEALFSPDLFIVGGGVSKDADRWVPLLNLQTPVRPAQLLNNAGIVGAAMAAVERGAD</sequence>
<dbReference type="EMBL" id="JAVREH010000004">
    <property type="protein sequence ID" value="MDT0260784.1"/>
    <property type="molecule type" value="Genomic_DNA"/>
</dbReference>
<dbReference type="RefSeq" id="WP_311421936.1">
    <property type="nucleotide sequence ID" value="NZ_JAVREH010000004.1"/>
</dbReference>
<proteinExistence type="inferred from homology"/>
<organism evidence="2 3">
    <name type="scientific">Jatrophihabitans lederbergiae</name>
    <dbReference type="NCBI Taxonomy" id="3075547"/>
    <lineage>
        <taxon>Bacteria</taxon>
        <taxon>Bacillati</taxon>
        <taxon>Actinomycetota</taxon>
        <taxon>Actinomycetes</taxon>
        <taxon>Jatrophihabitantales</taxon>
        <taxon>Jatrophihabitantaceae</taxon>
        <taxon>Jatrophihabitans</taxon>
    </lineage>
</organism>
<dbReference type="InterPro" id="IPR000600">
    <property type="entry name" value="ROK"/>
</dbReference>
<dbReference type="NCBIfam" id="NF045942">
    <property type="entry name" value="PolPhglucPhase"/>
    <property type="match status" value="1"/>
</dbReference>
<protein>
    <submittedName>
        <fullName evidence="2">ROK family protein</fullName>
    </submittedName>
</protein>
<dbReference type="Proteomes" id="UP001183176">
    <property type="component" value="Unassembled WGS sequence"/>
</dbReference>
<dbReference type="Pfam" id="PF00480">
    <property type="entry name" value="ROK"/>
    <property type="match status" value="1"/>
</dbReference>
<dbReference type="CDD" id="cd24058">
    <property type="entry name" value="ASKHA_NBD_ROK_PPGK"/>
    <property type="match status" value="1"/>
</dbReference>
<dbReference type="PANTHER" id="PTHR18964:SF146">
    <property type="entry name" value="POLYPHOSPHATE GLUCOKINASE"/>
    <property type="match status" value="1"/>
</dbReference>
<evidence type="ECO:0000256" key="1">
    <source>
        <dbReference type="ARBA" id="ARBA00006479"/>
    </source>
</evidence>
<dbReference type="PANTHER" id="PTHR18964">
    <property type="entry name" value="ROK (REPRESSOR, ORF, KINASE) FAMILY"/>
    <property type="match status" value="1"/>
</dbReference>
<comment type="similarity">
    <text evidence="1">Belongs to the ROK (NagC/XylR) family.</text>
</comment>
<comment type="caution">
    <text evidence="2">The sequence shown here is derived from an EMBL/GenBank/DDBJ whole genome shotgun (WGS) entry which is preliminary data.</text>
</comment>
<evidence type="ECO:0000313" key="2">
    <source>
        <dbReference type="EMBL" id="MDT0260784.1"/>
    </source>
</evidence>
<reference evidence="3" key="1">
    <citation type="submission" date="2023-07" db="EMBL/GenBank/DDBJ databases">
        <title>30 novel species of actinomycetes from the DSMZ collection.</title>
        <authorList>
            <person name="Nouioui I."/>
        </authorList>
    </citation>
    <scope>NUCLEOTIDE SEQUENCE [LARGE SCALE GENOMIC DNA]</scope>
    <source>
        <strain evidence="3">DSM 44399</strain>
    </source>
</reference>
<gene>
    <name evidence="2" type="ORF">RM423_05180</name>
</gene>
<name>A0ABU2J829_9ACTN</name>
<dbReference type="InterPro" id="IPR043129">
    <property type="entry name" value="ATPase_NBD"/>
</dbReference>
<dbReference type="Gene3D" id="3.30.420.40">
    <property type="match status" value="2"/>
</dbReference>
<evidence type="ECO:0000313" key="3">
    <source>
        <dbReference type="Proteomes" id="UP001183176"/>
    </source>
</evidence>
<dbReference type="SUPFAM" id="SSF53067">
    <property type="entry name" value="Actin-like ATPase domain"/>
    <property type="match status" value="1"/>
</dbReference>
<keyword evidence="3" id="KW-1185">Reference proteome</keyword>
<accession>A0ABU2J829</accession>